<keyword evidence="3" id="KW-1185">Reference proteome</keyword>
<dbReference type="RefSeq" id="WP_177245461.1">
    <property type="nucleotide sequence ID" value="NZ_FOQY01000041.1"/>
</dbReference>
<dbReference type="SUPFAM" id="SSF53098">
    <property type="entry name" value="Ribonuclease H-like"/>
    <property type="match status" value="1"/>
</dbReference>
<name>A0A1I4DF05_9ACTN</name>
<dbReference type="InterPro" id="IPR036397">
    <property type="entry name" value="RNaseH_sf"/>
</dbReference>
<gene>
    <name evidence="2" type="ORF">SAMN05216275_14119</name>
</gene>
<dbReference type="GeneID" id="96302915"/>
<evidence type="ECO:0000313" key="3">
    <source>
        <dbReference type="Proteomes" id="UP000199111"/>
    </source>
</evidence>
<dbReference type="AlphaFoldDB" id="A0A1I4DF05"/>
<dbReference type="GO" id="GO:0003676">
    <property type="term" value="F:nucleic acid binding"/>
    <property type="evidence" value="ECO:0007669"/>
    <property type="project" value="InterPro"/>
</dbReference>
<dbReference type="Pfam" id="PF00929">
    <property type="entry name" value="RNase_T"/>
    <property type="match status" value="1"/>
</dbReference>
<organism evidence="2 3">
    <name type="scientific">Streptosporangium canum</name>
    <dbReference type="NCBI Taxonomy" id="324952"/>
    <lineage>
        <taxon>Bacteria</taxon>
        <taxon>Bacillati</taxon>
        <taxon>Actinomycetota</taxon>
        <taxon>Actinomycetes</taxon>
        <taxon>Streptosporangiales</taxon>
        <taxon>Streptosporangiaceae</taxon>
        <taxon>Streptosporangium</taxon>
    </lineage>
</organism>
<dbReference type="CDD" id="cd06127">
    <property type="entry name" value="DEDDh"/>
    <property type="match status" value="1"/>
</dbReference>
<dbReference type="InterPro" id="IPR013520">
    <property type="entry name" value="Ribonucl_H"/>
</dbReference>
<reference evidence="3" key="1">
    <citation type="submission" date="2016-10" db="EMBL/GenBank/DDBJ databases">
        <authorList>
            <person name="Varghese N."/>
            <person name="Submissions S."/>
        </authorList>
    </citation>
    <scope>NUCLEOTIDE SEQUENCE [LARGE SCALE GENOMIC DNA]</scope>
    <source>
        <strain evidence="3">CGMCC 4.2126</strain>
    </source>
</reference>
<dbReference type="InterPro" id="IPR012337">
    <property type="entry name" value="RNaseH-like_sf"/>
</dbReference>
<dbReference type="SMART" id="SM00479">
    <property type="entry name" value="EXOIII"/>
    <property type="match status" value="1"/>
</dbReference>
<dbReference type="GO" id="GO:0004527">
    <property type="term" value="F:exonuclease activity"/>
    <property type="evidence" value="ECO:0007669"/>
    <property type="project" value="UniProtKB-ARBA"/>
</dbReference>
<accession>A0A1I4DF05</accession>
<feature type="domain" description="Exonuclease" evidence="1">
    <location>
        <begin position="9"/>
        <end position="198"/>
    </location>
</feature>
<sequence length="275" mass="30482">MTAPWYLGRLAPFDLETTAPNPEEARIVEAYVGYVGGGLEPIDREPLLVDPGIEVPAEATAIHGYTTEHLREHGDPADAGVYIIATAVADAIRAQVPLVGQNIRYDLTVLERELARYEYPSLAELAGRPISLVIDTLVLSKYLDRWRRRVSAEQGAHVLKTTAQVFGVSWVDQEAHGARYDALVAARVAWHMGRIAHMPLAQRPRVLSGRDDRRHLFDDLAVDLPTLFANQKRWAAEQAASYQEWLRSPKAGEKRDVNAVISGEWPIQAAPALTP</sequence>
<evidence type="ECO:0000259" key="1">
    <source>
        <dbReference type="SMART" id="SM00479"/>
    </source>
</evidence>
<evidence type="ECO:0000313" key="2">
    <source>
        <dbReference type="EMBL" id="SFK91745.1"/>
    </source>
</evidence>
<dbReference type="Gene3D" id="3.30.420.10">
    <property type="entry name" value="Ribonuclease H-like superfamily/Ribonuclease H"/>
    <property type="match status" value="1"/>
</dbReference>
<dbReference type="Proteomes" id="UP000199111">
    <property type="component" value="Unassembled WGS sequence"/>
</dbReference>
<proteinExistence type="predicted"/>
<dbReference type="EMBL" id="FOQY01000041">
    <property type="protein sequence ID" value="SFK91745.1"/>
    <property type="molecule type" value="Genomic_DNA"/>
</dbReference>
<protein>
    <submittedName>
        <fullName evidence="2">DNA polymerase-3 subunit epsilon</fullName>
    </submittedName>
</protein>